<evidence type="ECO:0000256" key="7">
    <source>
        <dbReference type="ARBA" id="ARBA00035140"/>
    </source>
</evidence>
<dbReference type="GO" id="GO:0005763">
    <property type="term" value="C:mitochondrial small ribosomal subunit"/>
    <property type="evidence" value="ECO:0007669"/>
    <property type="project" value="TreeGrafter"/>
</dbReference>
<comment type="similarity">
    <text evidence="2">Belongs to the mitochondrion-specific ribosomal protein mS29 family.</text>
</comment>
<dbReference type="InterPro" id="IPR027417">
    <property type="entry name" value="P-loop_NTPase"/>
</dbReference>
<keyword evidence="9" id="KW-1185">Reference proteome</keyword>
<organism evidence="8 9">
    <name type="scientific">Hermanssonia centrifuga</name>
    <dbReference type="NCBI Taxonomy" id="98765"/>
    <lineage>
        <taxon>Eukaryota</taxon>
        <taxon>Fungi</taxon>
        <taxon>Dikarya</taxon>
        <taxon>Basidiomycota</taxon>
        <taxon>Agaricomycotina</taxon>
        <taxon>Agaricomycetes</taxon>
        <taxon>Polyporales</taxon>
        <taxon>Meruliaceae</taxon>
        <taxon>Hermanssonia</taxon>
    </lineage>
</organism>
<evidence type="ECO:0000313" key="9">
    <source>
        <dbReference type="Proteomes" id="UP000309038"/>
    </source>
</evidence>
<gene>
    <name evidence="8" type="ORF">EW026_g3884</name>
</gene>
<evidence type="ECO:0000256" key="5">
    <source>
        <dbReference type="ARBA" id="ARBA00023128"/>
    </source>
</evidence>
<dbReference type="PANTHER" id="PTHR12810:SF0">
    <property type="entry name" value="SMALL RIBOSOMAL SUBUNIT PROTEIN MS29"/>
    <property type="match status" value="1"/>
</dbReference>
<comment type="caution">
    <text evidence="8">The sequence shown here is derived from an EMBL/GenBank/DDBJ whole genome shotgun (WGS) entry which is preliminary data.</text>
</comment>
<evidence type="ECO:0000313" key="8">
    <source>
        <dbReference type="EMBL" id="THG98281.1"/>
    </source>
</evidence>
<name>A0A4S4KIV0_9APHY</name>
<comment type="subcellular location">
    <subcellularLocation>
        <location evidence="1">Mitochondrion</location>
    </subcellularLocation>
</comment>
<accession>A0A4S4KIV0</accession>
<evidence type="ECO:0000256" key="2">
    <source>
        <dbReference type="ARBA" id="ARBA00009863"/>
    </source>
</evidence>
<sequence length="387" mass="43368">MFLPLPDNQLKAPIFQTDLRKVSELPTFCPEALRDPTVVGKALQFPKSENDILLAYGVPRSLVIEFRLLPKPCTVVRDVTLTILDQVSVAGTKSSKNNRAVLTGPAGCGKSVLLLQTVEHFVAKKWIVLYIPRAVTLVNSSSHYIYDPQTRTYLQPDFSYELLRRFQQINKAALEKLKTTKAFVSDTAPVRVGVPLTRLIDVGIENKSLAPVALSALFEELSQQTEHPVLLAVDDFQALYRHTTLYRDPLFHGIKPYHMSLPRLLLEYASGKKVFQRGAVLGALSTTHTIFQLPLELREALGIPYDRPSGPYVRRKPEMVEYAKGLKNIPVPAQMQVDEAASLYEVWGQSHWLRTAPNDEGFLATYTQASGNPREFVWKGLLQSCAL</sequence>
<dbReference type="Proteomes" id="UP000309038">
    <property type="component" value="Unassembled WGS sequence"/>
</dbReference>
<keyword evidence="3" id="KW-0809">Transit peptide</keyword>
<keyword evidence="5" id="KW-0496">Mitochondrion</keyword>
<evidence type="ECO:0000256" key="4">
    <source>
        <dbReference type="ARBA" id="ARBA00022980"/>
    </source>
</evidence>
<dbReference type="AlphaFoldDB" id="A0A4S4KIV0"/>
<dbReference type="Gene3D" id="3.40.50.300">
    <property type="entry name" value="P-loop containing nucleotide triphosphate hydrolases"/>
    <property type="match status" value="1"/>
</dbReference>
<reference evidence="8 9" key="1">
    <citation type="submission" date="2019-02" db="EMBL/GenBank/DDBJ databases">
        <title>Genome sequencing of the rare red list fungi Phlebia centrifuga.</title>
        <authorList>
            <person name="Buettner E."/>
            <person name="Kellner H."/>
        </authorList>
    </citation>
    <scope>NUCLEOTIDE SEQUENCE [LARGE SCALE GENOMIC DNA]</scope>
    <source>
        <strain evidence="8 9">DSM 108282</strain>
    </source>
</reference>
<dbReference type="PANTHER" id="PTHR12810">
    <property type="entry name" value="MITOCHONDRIAL 28S RIBOSOMAL PROTEIN S29"/>
    <property type="match status" value="1"/>
</dbReference>
<evidence type="ECO:0000256" key="3">
    <source>
        <dbReference type="ARBA" id="ARBA00022946"/>
    </source>
</evidence>
<evidence type="ECO:0000256" key="6">
    <source>
        <dbReference type="ARBA" id="ARBA00023274"/>
    </source>
</evidence>
<dbReference type="SUPFAM" id="SSF52540">
    <property type="entry name" value="P-loop containing nucleoside triphosphate hydrolases"/>
    <property type="match status" value="1"/>
</dbReference>
<dbReference type="EMBL" id="SGPJ01000126">
    <property type="protein sequence ID" value="THG98281.1"/>
    <property type="molecule type" value="Genomic_DNA"/>
</dbReference>
<protein>
    <recommendedName>
        <fullName evidence="7">Small ribosomal subunit protein mS29</fullName>
    </recommendedName>
</protein>
<proteinExistence type="inferred from homology"/>
<evidence type="ECO:0000256" key="1">
    <source>
        <dbReference type="ARBA" id="ARBA00004173"/>
    </source>
</evidence>
<keyword evidence="4" id="KW-0689">Ribosomal protein</keyword>
<dbReference type="Pfam" id="PF10236">
    <property type="entry name" value="DAP3"/>
    <property type="match status" value="1"/>
</dbReference>
<dbReference type="GO" id="GO:0003735">
    <property type="term" value="F:structural constituent of ribosome"/>
    <property type="evidence" value="ECO:0007669"/>
    <property type="project" value="TreeGrafter"/>
</dbReference>
<dbReference type="InterPro" id="IPR019368">
    <property type="entry name" value="Ribosomal_mS29"/>
</dbReference>
<keyword evidence="6" id="KW-0687">Ribonucleoprotein</keyword>